<dbReference type="OrthoDB" id="6332324at2"/>
<accession>K6YHR1</accession>
<dbReference type="EMBL" id="BAEN01000067">
    <property type="protein sequence ID" value="GAC16158.1"/>
    <property type="molecule type" value="Genomic_DNA"/>
</dbReference>
<organism evidence="1 2">
    <name type="scientific">Aliiglaciecola lipolytica E3</name>
    <dbReference type="NCBI Taxonomy" id="1127673"/>
    <lineage>
        <taxon>Bacteria</taxon>
        <taxon>Pseudomonadati</taxon>
        <taxon>Pseudomonadota</taxon>
        <taxon>Gammaproteobacteria</taxon>
        <taxon>Alteromonadales</taxon>
        <taxon>Alteromonadaceae</taxon>
        <taxon>Aliiglaciecola</taxon>
    </lineage>
</organism>
<dbReference type="eggNOG" id="ENOG5034B37">
    <property type="taxonomic scope" value="Bacteria"/>
</dbReference>
<comment type="caution">
    <text evidence="1">The sequence shown here is derived from an EMBL/GenBank/DDBJ whole genome shotgun (WGS) entry which is preliminary data.</text>
</comment>
<keyword evidence="2" id="KW-1185">Reference proteome</keyword>
<name>K6YHR1_9ALTE</name>
<proteinExistence type="predicted"/>
<gene>
    <name evidence="1" type="ORF">GLIP_3546</name>
</gene>
<dbReference type="Proteomes" id="UP000006334">
    <property type="component" value="Unassembled WGS sequence"/>
</dbReference>
<evidence type="ECO:0000313" key="2">
    <source>
        <dbReference type="Proteomes" id="UP000006334"/>
    </source>
</evidence>
<sequence length="166" mass="19597">MPKFNRLLVTLDMLSQDIVDELNLPEIQQNEKISSHYLKLITQYWQASESLQHCANELTEKGFSKAISEKRMCVHLVNKKVLLIQNRLLEYAIEYYKTNIRIDELRDVDFSENADKRFDLLTTRAIKYKSQYKVVARALNKIEYQRLIKSVGLPKFDWGWDTIIAP</sequence>
<reference evidence="1 2" key="1">
    <citation type="journal article" date="2017" name="Antonie Van Leeuwenhoek">
        <title>Rhizobium rhizosphaerae sp. nov., a novel species isolated from rice rhizosphere.</title>
        <authorList>
            <person name="Zhao J.J."/>
            <person name="Zhang J."/>
            <person name="Zhang R.J."/>
            <person name="Zhang C.W."/>
            <person name="Yin H.Q."/>
            <person name="Zhang X.X."/>
        </authorList>
    </citation>
    <scope>NUCLEOTIDE SEQUENCE [LARGE SCALE GENOMIC DNA]</scope>
    <source>
        <strain evidence="1 2">E3</strain>
    </source>
</reference>
<protein>
    <submittedName>
        <fullName evidence="1">Uncharacterized protein</fullName>
    </submittedName>
</protein>
<evidence type="ECO:0000313" key="1">
    <source>
        <dbReference type="EMBL" id="GAC16158.1"/>
    </source>
</evidence>
<dbReference type="AlphaFoldDB" id="K6YHR1"/>
<dbReference type="RefSeq" id="WP_008845960.1">
    <property type="nucleotide sequence ID" value="NZ_BAEN01000067.1"/>
</dbReference>